<evidence type="ECO:0000313" key="2">
    <source>
        <dbReference type="EMBL" id="KIK04597.1"/>
    </source>
</evidence>
<name>A0A0C9Y3E4_9AGAR</name>
<dbReference type="HOGENOM" id="CLU_1768396_0_0_1"/>
<feature type="transmembrane region" description="Helical" evidence="1">
    <location>
        <begin position="24"/>
        <end position="42"/>
    </location>
</feature>
<evidence type="ECO:0000256" key="1">
    <source>
        <dbReference type="SAM" id="Phobius"/>
    </source>
</evidence>
<proteinExistence type="predicted"/>
<feature type="transmembrane region" description="Helical" evidence="1">
    <location>
        <begin position="75"/>
        <end position="95"/>
    </location>
</feature>
<evidence type="ECO:0000313" key="3">
    <source>
        <dbReference type="Proteomes" id="UP000054477"/>
    </source>
</evidence>
<reference evidence="3" key="2">
    <citation type="submission" date="2015-01" db="EMBL/GenBank/DDBJ databases">
        <title>Evolutionary Origins and Diversification of the Mycorrhizal Mutualists.</title>
        <authorList>
            <consortium name="DOE Joint Genome Institute"/>
            <consortium name="Mycorrhizal Genomics Consortium"/>
            <person name="Kohler A."/>
            <person name="Kuo A."/>
            <person name="Nagy L.G."/>
            <person name="Floudas D."/>
            <person name="Copeland A."/>
            <person name="Barry K.W."/>
            <person name="Cichocki N."/>
            <person name="Veneault-Fourrey C."/>
            <person name="LaButti K."/>
            <person name="Lindquist E.A."/>
            <person name="Lipzen A."/>
            <person name="Lundell T."/>
            <person name="Morin E."/>
            <person name="Murat C."/>
            <person name="Riley R."/>
            <person name="Ohm R."/>
            <person name="Sun H."/>
            <person name="Tunlid A."/>
            <person name="Henrissat B."/>
            <person name="Grigoriev I.V."/>
            <person name="Hibbett D.S."/>
            <person name="Martin F."/>
        </authorList>
    </citation>
    <scope>NUCLEOTIDE SEQUENCE [LARGE SCALE GENOMIC DNA]</scope>
    <source>
        <strain evidence="3">LaAM-08-1</strain>
    </source>
</reference>
<sequence>MIIIFVVLAGFVSSRVRPTFLTFPLFFFHFHLLYPLPGTGFLSQTRRGAFDKLAYPPWNLARFASGPFLSIRQKAAYAVASLALVFFALDYSHPLCATPPPYTTDPLALFLFPIFLLRTIIFLLPLSSKFGFPPPLSASLPLPLLIF</sequence>
<reference evidence="2 3" key="1">
    <citation type="submission" date="2014-04" db="EMBL/GenBank/DDBJ databases">
        <authorList>
            <consortium name="DOE Joint Genome Institute"/>
            <person name="Kuo A."/>
            <person name="Kohler A."/>
            <person name="Nagy L.G."/>
            <person name="Floudas D."/>
            <person name="Copeland A."/>
            <person name="Barry K.W."/>
            <person name="Cichocki N."/>
            <person name="Veneault-Fourrey C."/>
            <person name="LaButti K."/>
            <person name="Lindquist E.A."/>
            <person name="Lipzen A."/>
            <person name="Lundell T."/>
            <person name="Morin E."/>
            <person name="Murat C."/>
            <person name="Sun H."/>
            <person name="Tunlid A."/>
            <person name="Henrissat B."/>
            <person name="Grigoriev I.V."/>
            <person name="Hibbett D.S."/>
            <person name="Martin F."/>
            <person name="Nordberg H.P."/>
            <person name="Cantor M.N."/>
            <person name="Hua S.X."/>
        </authorList>
    </citation>
    <scope>NUCLEOTIDE SEQUENCE [LARGE SCALE GENOMIC DNA]</scope>
    <source>
        <strain evidence="2 3">LaAM-08-1</strain>
    </source>
</reference>
<keyword evidence="3" id="KW-1185">Reference proteome</keyword>
<accession>A0A0C9Y3E4</accession>
<organism evidence="2 3">
    <name type="scientific">Laccaria amethystina LaAM-08-1</name>
    <dbReference type="NCBI Taxonomy" id="1095629"/>
    <lineage>
        <taxon>Eukaryota</taxon>
        <taxon>Fungi</taxon>
        <taxon>Dikarya</taxon>
        <taxon>Basidiomycota</taxon>
        <taxon>Agaricomycotina</taxon>
        <taxon>Agaricomycetes</taxon>
        <taxon>Agaricomycetidae</taxon>
        <taxon>Agaricales</taxon>
        <taxon>Agaricineae</taxon>
        <taxon>Hydnangiaceae</taxon>
        <taxon>Laccaria</taxon>
    </lineage>
</organism>
<keyword evidence="1" id="KW-0812">Transmembrane</keyword>
<dbReference type="EMBL" id="KN838568">
    <property type="protein sequence ID" value="KIK04597.1"/>
    <property type="molecule type" value="Genomic_DNA"/>
</dbReference>
<keyword evidence="1" id="KW-1133">Transmembrane helix</keyword>
<dbReference type="Proteomes" id="UP000054477">
    <property type="component" value="Unassembled WGS sequence"/>
</dbReference>
<feature type="transmembrane region" description="Helical" evidence="1">
    <location>
        <begin position="107"/>
        <end position="126"/>
    </location>
</feature>
<dbReference type="AlphaFoldDB" id="A0A0C9Y3E4"/>
<gene>
    <name evidence="2" type="ORF">K443DRAFT_92796</name>
</gene>
<protein>
    <submittedName>
        <fullName evidence="2">Uncharacterized protein</fullName>
    </submittedName>
</protein>
<keyword evidence="1" id="KW-0472">Membrane</keyword>